<keyword evidence="5 11" id="KW-0812">Transmembrane</keyword>
<feature type="domain" description="Secretin/TonB short N-terminal" evidence="14">
    <location>
        <begin position="59"/>
        <end position="110"/>
    </location>
</feature>
<reference evidence="15" key="1">
    <citation type="submission" date="2023-01" db="EMBL/GenBank/DDBJ databases">
        <title>Whole-genome sequence of Pseudomonas putida NBRC 14671.</title>
        <authorList>
            <person name="Morohoshi T."/>
            <person name="Someya N."/>
        </authorList>
    </citation>
    <scope>NUCLEOTIDE SEQUENCE</scope>
    <source>
        <strain evidence="15">NBRC 14671</strain>
    </source>
</reference>
<comment type="subcellular location">
    <subcellularLocation>
        <location evidence="1 11">Cell outer membrane</location>
        <topology evidence="1 11">Multi-pass membrane protein</topology>
    </subcellularLocation>
</comment>
<dbReference type="PANTHER" id="PTHR32552:SF81">
    <property type="entry name" value="TONB-DEPENDENT OUTER MEMBRANE RECEPTOR"/>
    <property type="match status" value="1"/>
</dbReference>
<evidence type="ECO:0000256" key="5">
    <source>
        <dbReference type="ARBA" id="ARBA00022692"/>
    </source>
</evidence>
<feature type="signal peptide" evidence="13">
    <location>
        <begin position="1"/>
        <end position="32"/>
    </location>
</feature>
<dbReference type="EMBL" id="BSKJ01000013">
    <property type="protein sequence ID" value="GLO37810.1"/>
    <property type="molecule type" value="Genomic_DNA"/>
</dbReference>
<proteinExistence type="inferred from homology"/>
<dbReference type="Pfam" id="PF07715">
    <property type="entry name" value="Plug"/>
    <property type="match status" value="1"/>
</dbReference>
<keyword evidence="9 11" id="KW-0472">Membrane</keyword>
<keyword evidence="8 12" id="KW-0798">TonB box</keyword>
<keyword evidence="15" id="KW-0675">Receptor</keyword>
<dbReference type="InterPro" id="IPR039426">
    <property type="entry name" value="TonB-dep_rcpt-like"/>
</dbReference>
<evidence type="ECO:0000256" key="12">
    <source>
        <dbReference type="RuleBase" id="RU003357"/>
    </source>
</evidence>
<evidence type="ECO:0000256" key="4">
    <source>
        <dbReference type="ARBA" id="ARBA00022496"/>
    </source>
</evidence>
<dbReference type="InterPro" id="IPR012910">
    <property type="entry name" value="Plug_dom"/>
</dbReference>
<evidence type="ECO:0000256" key="10">
    <source>
        <dbReference type="ARBA" id="ARBA00023237"/>
    </source>
</evidence>
<organism evidence="15 16">
    <name type="scientific">Pseudomonas putida</name>
    <name type="common">Arthrobacter siderocapsulatus</name>
    <dbReference type="NCBI Taxonomy" id="303"/>
    <lineage>
        <taxon>Bacteria</taxon>
        <taxon>Pseudomonadati</taxon>
        <taxon>Pseudomonadota</taxon>
        <taxon>Gammaproteobacteria</taxon>
        <taxon>Pseudomonadales</taxon>
        <taxon>Pseudomonadaceae</taxon>
        <taxon>Pseudomonas</taxon>
    </lineage>
</organism>
<dbReference type="SMART" id="SM00965">
    <property type="entry name" value="STN"/>
    <property type="match status" value="1"/>
</dbReference>
<dbReference type="PANTHER" id="PTHR32552">
    <property type="entry name" value="FERRICHROME IRON RECEPTOR-RELATED"/>
    <property type="match status" value="1"/>
</dbReference>
<evidence type="ECO:0000313" key="16">
    <source>
        <dbReference type="Proteomes" id="UP001161257"/>
    </source>
</evidence>
<evidence type="ECO:0000256" key="13">
    <source>
        <dbReference type="SAM" id="SignalP"/>
    </source>
</evidence>
<feature type="chain" id="PRO_5041215340" evidence="13">
    <location>
        <begin position="33"/>
        <end position="839"/>
    </location>
</feature>
<evidence type="ECO:0000259" key="14">
    <source>
        <dbReference type="SMART" id="SM00965"/>
    </source>
</evidence>
<dbReference type="SUPFAM" id="SSF56935">
    <property type="entry name" value="Porins"/>
    <property type="match status" value="1"/>
</dbReference>
<keyword evidence="3 11" id="KW-1134">Transmembrane beta strand</keyword>
<evidence type="ECO:0000256" key="11">
    <source>
        <dbReference type="PROSITE-ProRule" id="PRU01360"/>
    </source>
</evidence>
<evidence type="ECO:0000256" key="8">
    <source>
        <dbReference type="ARBA" id="ARBA00023077"/>
    </source>
</evidence>
<dbReference type="GO" id="GO:0006826">
    <property type="term" value="P:iron ion transport"/>
    <property type="evidence" value="ECO:0007669"/>
    <property type="project" value="UniProtKB-KW"/>
</dbReference>
<evidence type="ECO:0000256" key="2">
    <source>
        <dbReference type="ARBA" id="ARBA00022448"/>
    </source>
</evidence>
<gene>
    <name evidence="15" type="primary">fyuA_3</name>
    <name evidence="15" type="ORF">PPUN14671_46470</name>
</gene>
<dbReference type="Pfam" id="PF00593">
    <property type="entry name" value="TonB_dep_Rec_b-barrel"/>
    <property type="match status" value="1"/>
</dbReference>
<dbReference type="PROSITE" id="PS52016">
    <property type="entry name" value="TONB_DEPENDENT_REC_3"/>
    <property type="match status" value="1"/>
</dbReference>
<keyword evidence="10 11" id="KW-0998">Cell outer membrane</keyword>
<dbReference type="GO" id="GO:0009279">
    <property type="term" value="C:cell outer membrane"/>
    <property type="evidence" value="ECO:0007669"/>
    <property type="project" value="UniProtKB-SubCell"/>
</dbReference>
<evidence type="ECO:0000256" key="6">
    <source>
        <dbReference type="ARBA" id="ARBA00023004"/>
    </source>
</evidence>
<accession>A0AA37REX5</accession>
<evidence type="ECO:0000256" key="7">
    <source>
        <dbReference type="ARBA" id="ARBA00023065"/>
    </source>
</evidence>
<keyword evidence="13" id="KW-0732">Signal</keyword>
<dbReference type="Proteomes" id="UP001161257">
    <property type="component" value="Unassembled WGS sequence"/>
</dbReference>
<keyword evidence="4" id="KW-0410">Iron transport</keyword>
<comment type="similarity">
    <text evidence="11 12">Belongs to the TonB-dependent receptor family.</text>
</comment>
<sequence length="839" mass="91686">MYPPFTQALNRLTLAIALASTPALFVATSTEAATQVARYSIASGPLNSVLLAISRQSGQLIIFDQRITQGLTSPAVEGELSVDQALSRALKGTSLRLERDSEGAVTVLNGDSPVQAAAAPATAPTVSQPQAPRLANVLVTAEKREDSAQKVPVPISVVSGRSIDDLNAGNSATQVTRFIPNTSSATIDNQRPRWWIRGIGTGDQRANTVSPVGIYFDDVYINNVDATSFPLFDMDRVEVLKGPQGTLWGKNTTAGAINFLSRRPGFVSNPGYLKLDAGSQNNRTVEGAGGGVLVEDKIAGRISFRHNERDGLADNNTLGGRSGDTQDDAFRGQLAVNFSDSVDGVFNLHYRKFDSNGNGLDGSTGGVLARGANGANAYGYVPRLSRTNVDYNVDGRDELEHSGASATLNWQLGDLALTSITAFENITRTIRGDSDYTPLDLSRGYRDLHSKQWSQEFRLASPKDQTVSWVTGLHYFKEQLEYNESRAVVDGTYVNPYFNSTQTDQDSSSFAVFGSTTWQISEPLSLTTGLRWTTETKDIDLDRVAAVGSAQFTNDHWWSRSSVSNPLVVTAAQNERKTWNDFTWDVTPEYQISDNARVYFRYARGFRSGGFNTGATTQATVATVSPEYLSSYELGFKSEWFDNRLNINGSVFYYDYKDIQLNAVVGTNTGSVSTLTNGGSGKVRGAELEVEAAPIEGLHLQAGVGLLHTEFTDYQSGSDDYSGNRFVRAPSVSATFNIEYRYPLEIGGYLIPQTDWSYRSRQYFFANNQTDSVLQEGGYTLGNASLAWESSDEKLRVSLYSQNITDRKYVNHSLPTTFGGNAIFFGEPRTFGLSVTTRW</sequence>
<keyword evidence="7" id="KW-0406">Ion transport</keyword>
<dbReference type="Pfam" id="PF07660">
    <property type="entry name" value="STN"/>
    <property type="match status" value="1"/>
</dbReference>
<evidence type="ECO:0000313" key="15">
    <source>
        <dbReference type="EMBL" id="GLO37810.1"/>
    </source>
</evidence>
<evidence type="ECO:0000256" key="1">
    <source>
        <dbReference type="ARBA" id="ARBA00004571"/>
    </source>
</evidence>
<protein>
    <submittedName>
        <fullName evidence="15">TonB-dependent receptor</fullName>
    </submittedName>
</protein>
<dbReference type="InterPro" id="IPR036942">
    <property type="entry name" value="Beta-barrel_TonB_sf"/>
</dbReference>
<comment type="caution">
    <text evidence="15">The sequence shown here is derived from an EMBL/GenBank/DDBJ whole genome shotgun (WGS) entry which is preliminary data.</text>
</comment>
<dbReference type="Gene3D" id="3.55.50.30">
    <property type="match status" value="1"/>
</dbReference>
<dbReference type="RefSeq" id="WP_284356916.1">
    <property type="nucleotide sequence ID" value="NZ_BSKF01000016.1"/>
</dbReference>
<keyword evidence="6" id="KW-0408">Iron</keyword>
<dbReference type="InterPro" id="IPR011662">
    <property type="entry name" value="Secretin/TonB_short_N"/>
</dbReference>
<dbReference type="InterPro" id="IPR000531">
    <property type="entry name" value="Beta-barrel_TonB"/>
</dbReference>
<evidence type="ECO:0000256" key="9">
    <source>
        <dbReference type="ARBA" id="ARBA00023136"/>
    </source>
</evidence>
<evidence type="ECO:0000256" key="3">
    <source>
        <dbReference type="ARBA" id="ARBA00022452"/>
    </source>
</evidence>
<dbReference type="Gene3D" id="2.40.170.20">
    <property type="entry name" value="TonB-dependent receptor, beta-barrel domain"/>
    <property type="match status" value="1"/>
</dbReference>
<keyword evidence="2 11" id="KW-0813">Transport</keyword>
<dbReference type="AlphaFoldDB" id="A0AA37REX5"/>
<name>A0AA37REX5_PSEPU</name>